<keyword evidence="11" id="KW-0732">Signal</keyword>
<organism evidence="12 13">
    <name type="scientific">Neogobius melanostomus</name>
    <name type="common">round goby</name>
    <dbReference type="NCBI Taxonomy" id="47308"/>
    <lineage>
        <taxon>Eukaryota</taxon>
        <taxon>Metazoa</taxon>
        <taxon>Chordata</taxon>
        <taxon>Craniata</taxon>
        <taxon>Vertebrata</taxon>
        <taxon>Euteleostomi</taxon>
        <taxon>Actinopterygii</taxon>
        <taxon>Neopterygii</taxon>
        <taxon>Teleostei</taxon>
        <taxon>Neoteleostei</taxon>
        <taxon>Acanthomorphata</taxon>
        <taxon>Gobiaria</taxon>
        <taxon>Gobiiformes</taxon>
        <taxon>Gobioidei</taxon>
        <taxon>Gobiidae</taxon>
        <taxon>Benthophilinae</taxon>
        <taxon>Neogobiini</taxon>
        <taxon>Neogobius</taxon>
    </lineage>
</organism>
<dbReference type="PANTHER" id="PTHR33905">
    <property type="entry name" value="CST COMPLEX SUBUNIT TEN1"/>
    <property type="match status" value="1"/>
</dbReference>
<dbReference type="GO" id="GO:0010521">
    <property type="term" value="F:telomerase inhibitor activity"/>
    <property type="evidence" value="ECO:0007669"/>
    <property type="project" value="TreeGrafter"/>
</dbReference>
<evidence type="ECO:0000313" key="12">
    <source>
        <dbReference type="Ensembl" id="ENSNMLP00000020225.1"/>
    </source>
</evidence>
<dbReference type="GO" id="GO:0042162">
    <property type="term" value="F:telomeric DNA binding"/>
    <property type="evidence" value="ECO:0007669"/>
    <property type="project" value="TreeGrafter"/>
</dbReference>
<keyword evidence="6" id="KW-0539">Nucleus</keyword>
<dbReference type="GO" id="GO:0032211">
    <property type="term" value="P:negative regulation of telomere maintenance via telomerase"/>
    <property type="evidence" value="ECO:0007669"/>
    <property type="project" value="TreeGrafter"/>
</dbReference>
<evidence type="ECO:0000256" key="11">
    <source>
        <dbReference type="SAM" id="SignalP"/>
    </source>
</evidence>
<feature type="signal peptide" evidence="11">
    <location>
        <begin position="1"/>
        <end position="17"/>
    </location>
</feature>
<sequence>MHAAVLLFFWTRGAAWAGQRSVGFKMLPSATVYRFPWEIISGAVQEGDSLRTFGKLIRYEPEESMATLSAQHSSKDHCVAVHTKFVEPFDAIIGAQYMVFGELEKKEGVRAVICARVLNCVDGINVALLQKAIQDQRRFFQKRTTTQLESTDTADN</sequence>
<dbReference type="GO" id="GO:0003697">
    <property type="term" value="F:single-stranded DNA binding"/>
    <property type="evidence" value="ECO:0007669"/>
    <property type="project" value="InterPro"/>
</dbReference>
<evidence type="ECO:0000256" key="6">
    <source>
        <dbReference type="ARBA" id="ARBA00023242"/>
    </source>
</evidence>
<protein>
    <recommendedName>
        <fullName evidence="8">CST complex subunit TEN1</fullName>
    </recommendedName>
    <alternativeName>
        <fullName evidence="10">Protein telomeric pathways with STN1 homolog</fullName>
    </alternativeName>
    <alternativeName>
        <fullName evidence="9">Telomere length regulation protein TEN1 homolog</fullName>
    </alternativeName>
</protein>
<evidence type="ECO:0000256" key="7">
    <source>
        <dbReference type="ARBA" id="ARBA00061044"/>
    </source>
</evidence>
<name>A0A8C6TFG3_9GOBI</name>
<keyword evidence="13" id="KW-1185">Reference proteome</keyword>
<dbReference type="Proteomes" id="UP000694523">
    <property type="component" value="Unplaced"/>
</dbReference>
<evidence type="ECO:0000256" key="10">
    <source>
        <dbReference type="ARBA" id="ARBA00079840"/>
    </source>
</evidence>
<keyword evidence="5" id="KW-0238">DNA-binding</keyword>
<dbReference type="Gene3D" id="2.40.50.140">
    <property type="entry name" value="Nucleic acid-binding proteins"/>
    <property type="match status" value="1"/>
</dbReference>
<evidence type="ECO:0000256" key="1">
    <source>
        <dbReference type="ARBA" id="ARBA00004123"/>
    </source>
</evidence>
<dbReference type="AlphaFoldDB" id="A0A8C6TFG3"/>
<reference evidence="12" key="1">
    <citation type="submission" date="2025-08" db="UniProtKB">
        <authorList>
            <consortium name="Ensembl"/>
        </authorList>
    </citation>
    <scope>IDENTIFICATION</scope>
</reference>
<evidence type="ECO:0000256" key="2">
    <source>
        <dbReference type="ARBA" id="ARBA00004574"/>
    </source>
</evidence>
<accession>A0A8C6TFG3</accession>
<dbReference type="GO" id="GO:1990879">
    <property type="term" value="C:CST complex"/>
    <property type="evidence" value="ECO:0007669"/>
    <property type="project" value="InterPro"/>
</dbReference>
<evidence type="ECO:0000256" key="4">
    <source>
        <dbReference type="ARBA" id="ARBA00022895"/>
    </source>
</evidence>
<reference evidence="12" key="2">
    <citation type="submission" date="2025-09" db="UniProtKB">
        <authorList>
            <consortium name="Ensembl"/>
        </authorList>
    </citation>
    <scope>IDENTIFICATION</scope>
</reference>
<evidence type="ECO:0000256" key="8">
    <source>
        <dbReference type="ARBA" id="ARBA00068173"/>
    </source>
</evidence>
<comment type="subcellular location">
    <subcellularLocation>
        <location evidence="2">Chromosome</location>
        <location evidence="2">Telomere</location>
    </subcellularLocation>
    <subcellularLocation>
        <location evidence="1">Nucleus</location>
    </subcellularLocation>
</comment>
<feature type="chain" id="PRO_5034171241" description="CST complex subunit TEN1" evidence="11">
    <location>
        <begin position="18"/>
        <end position="156"/>
    </location>
</feature>
<evidence type="ECO:0000256" key="3">
    <source>
        <dbReference type="ARBA" id="ARBA00022454"/>
    </source>
</evidence>
<dbReference type="InterPro" id="IPR012340">
    <property type="entry name" value="NA-bd_OB-fold"/>
</dbReference>
<comment type="similarity">
    <text evidence="7">Belongs to the TEN1 family.</text>
</comment>
<proteinExistence type="inferred from homology"/>
<keyword evidence="3" id="KW-0158">Chromosome</keyword>
<evidence type="ECO:0000313" key="13">
    <source>
        <dbReference type="Proteomes" id="UP000694523"/>
    </source>
</evidence>
<dbReference type="PANTHER" id="PTHR33905:SF1">
    <property type="entry name" value="CST COMPLEX SUBUNIT TEN1"/>
    <property type="match status" value="1"/>
</dbReference>
<evidence type="ECO:0000256" key="5">
    <source>
        <dbReference type="ARBA" id="ARBA00023125"/>
    </source>
</evidence>
<keyword evidence="4" id="KW-0779">Telomere</keyword>
<dbReference type="Pfam" id="PF15490">
    <property type="entry name" value="Ten1_2"/>
    <property type="match status" value="1"/>
</dbReference>
<evidence type="ECO:0000256" key="9">
    <source>
        <dbReference type="ARBA" id="ARBA00078215"/>
    </source>
</evidence>
<dbReference type="Ensembl" id="ENSNMLT00000022696.1">
    <property type="protein sequence ID" value="ENSNMLP00000020225.1"/>
    <property type="gene ID" value="ENSNMLG00000013208.1"/>
</dbReference>
<dbReference type="FunFam" id="2.40.50.140:FF:000203">
    <property type="entry name" value="TEN1 subunit of CST complex"/>
    <property type="match status" value="1"/>
</dbReference>
<dbReference type="InterPro" id="IPR029146">
    <property type="entry name" value="Ten1_animal_plant"/>
</dbReference>